<organism evidence="2 3">
    <name type="scientific">Macrostomum lignano</name>
    <dbReference type="NCBI Taxonomy" id="282301"/>
    <lineage>
        <taxon>Eukaryota</taxon>
        <taxon>Metazoa</taxon>
        <taxon>Spiralia</taxon>
        <taxon>Lophotrochozoa</taxon>
        <taxon>Platyhelminthes</taxon>
        <taxon>Rhabditophora</taxon>
        <taxon>Macrostomorpha</taxon>
        <taxon>Macrostomida</taxon>
        <taxon>Macrostomidae</taxon>
        <taxon>Macrostomum</taxon>
    </lineage>
</organism>
<feature type="region of interest" description="Disordered" evidence="1">
    <location>
        <begin position="73"/>
        <end position="104"/>
    </location>
</feature>
<accession>A0A1I8GER0</accession>
<evidence type="ECO:0000313" key="2">
    <source>
        <dbReference type="Proteomes" id="UP000095280"/>
    </source>
</evidence>
<sequence>SNKSWLPRIPIQIGKFNRSGAEATQLRISSAFEALDLAVKSGSVSAKALATPVAQTNGSDSALGEFMSRLQKNLASQKRQQQQQQQNVAQSSESRDSATNANGNQFSRRLQALLFNASV</sequence>
<dbReference type="WBParaSite" id="maker-uti_cns_0047774-snap-gene-0.5-mRNA-1">
    <property type="protein sequence ID" value="maker-uti_cns_0047774-snap-gene-0.5-mRNA-1"/>
    <property type="gene ID" value="maker-uti_cns_0047774-snap-gene-0.5"/>
</dbReference>
<dbReference type="WBParaSite" id="maker-uti_cns_0001759-snap-gene-0.9-mRNA-1">
    <property type="protein sequence ID" value="maker-uti_cns_0001759-snap-gene-0.9-mRNA-1"/>
    <property type="gene ID" value="maker-uti_cns_0001759-snap-gene-0.9"/>
</dbReference>
<reference evidence="3 4" key="1">
    <citation type="submission" date="2016-11" db="UniProtKB">
        <authorList>
            <consortium name="WormBaseParasite"/>
        </authorList>
    </citation>
    <scope>IDENTIFICATION</scope>
</reference>
<dbReference type="AlphaFoldDB" id="A0A1I8GER0"/>
<evidence type="ECO:0000313" key="3">
    <source>
        <dbReference type="WBParaSite" id="maker-uti_cns_0001759-snap-gene-0.9-mRNA-1"/>
    </source>
</evidence>
<evidence type="ECO:0000313" key="4">
    <source>
        <dbReference type="WBParaSite" id="maker-uti_cns_0047774-snap-gene-0.5-mRNA-1"/>
    </source>
</evidence>
<dbReference type="Proteomes" id="UP000095280">
    <property type="component" value="Unplaced"/>
</dbReference>
<name>A0A1I8GER0_9PLAT</name>
<feature type="compositionally biased region" description="Low complexity" evidence="1">
    <location>
        <begin position="73"/>
        <end position="91"/>
    </location>
</feature>
<evidence type="ECO:0000256" key="1">
    <source>
        <dbReference type="SAM" id="MobiDB-lite"/>
    </source>
</evidence>
<keyword evidence="2" id="KW-1185">Reference proteome</keyword>
<protein>
    <submittedName>
        <fullName evidence="3 4">Type II secretion system protein GspD</fullName>
    </submittedName>
</protein>
<proteinExistence type="predicted"/>